<evidence type="ECO:0000313" key="2">
    <source>
        <dbReference type="Proteomes" id="UP000235584"/>
    </source>
</evidence>
<dbReference type="InterPro" id="IPR013217">
    <property type="entry name" value="Methyltransf_12"/>
</dbReference>
<evidence type="ECO:0000313" key="1">
    <source>
        <dbReference type="EMBL" id="AUN98561.1"/>
    </source>
</evidence>
<protein>
    <submittedName>
        <fullName evidence="1">Uncharacterized protein</fullName>
    </submittedName>
</protein>
<dbReference type="OrthoDB" id="5292862at2"/>
<dbReference type="EMBL" id="CP025704">
    <property type="protein sequence ID" value="AUN98561.1"/>
    <property type="molecule type" value="Genomic_DNA"/>
</dbReference>
<proteinExistence type="predicted"/>
<name>A0A2K9NSR0_BACTC</name>
<accession>A0A2K9NSR0</accession>
<dbReference type="InterPro" id="IPR029063">
    <property type="entry name" value="SAM-dependent_MTases_sf"/>
</dbReference>
<reference evidence="1 2" key="1">
    <citation type="submission" date="2018-01" db="EMBL/GenBank/DDBJ databases">
        <title>Complete genome sequence of Bacteriovorax stolpii DSM12778.</title>
        <authorList>
            <person name="Tang B."/>
            <person name="Chang J."/>
        </authorList>
    </citation>
    <scope>NUCLEOTIDE SEQUENCE [LARGE SCALE GENOMIC DNA]</scope>
    <source>
        <strain evidence="1 2">DSM 12778</strain>
    </source>
</reference>
<dbReference type="Proteomes" id="UP000235584">
    <property type="component" value="Chromosome"/>
</dbReference>
<dbReference type="AlphaFoldDB" id="A0A2K9NSR0"/>
<sequence>MTDLSSLEEFNRYYSTGGNPPVTRSLLDFFRTCVKERMPEKARILELGSGTRSLFEEVSLPRERVTAIDFSSVAIERARALGSPIEYKNLDITFPDALEGEKFDVIFDSHCLHCIDNRAARVSAFKNIHDALSEEGIFCAEMMVQPAHNSVSFPMKFIPTARELEEEILKHDFQIIYFMIGRGLSFENGNQECDLLRVIAKRKTSA</sequence>
<dbReference type="Pfam" id="PF08242">
    <property type="entry name" value="Methyltransf_12"/>
    <property type="match status" value="1"/>
</dbReference>
<gene>
    <name evidence="1" type="ORF">C0V70_10695</name>
</gene>
<dbReference type="CDD" id="cd02440">
    <property type="entry name" value="AdoMet_MTases"/>
    <property type="match status" value="1"/>
</dbReference>
<dbReference type="SUPFAM" id="SSF53335">
    <property type="entry name" value="S-adenosyl-L-methionine-dependent methyltransferases"/>
    <property type="match status" value="1"/>
</dbReference>
<organism evidence="1 2">
    <name type="scientific">Bacteriovorax stolpii</name>
    <name type="common">Bdellovibrio stolpii</name>
    <dbReference type="NCBI Taxonomy" id="960"/>
    <lineage>
        <taxon>Bacteria</taxon>
        <taxon>Pseudomonadati</taxon>
        <taxon>Bdellovibrionota</taxon>
        <taxon>Bacteriovoracia</taxon>
        <taxon>Bacteriovoracales</taxon>
        <taxon>Bacteriovoracaceae</taxon>
        <taxon>Bacteriovorax</taxon>
    </lineage>
</organism>
<dbReference type="KEGG" id="bsto:C0V70_10695"/>
<keyword evidence="2" id="KW-1185">Reference proteome</keyword>
<dbReference type="Gene3D" id="3.40.50.150">
    <property type="entry name" value="Vaccinia Virus protein VP39"/>
    <property type="match status" value="1"/>
</dbReference>
<dbReference type="RefSeq" id="WP_102243852.1">
    <property type="nucleotide sequence ID" value="NZ_CP030035.1"/>
</dbReference>